<dbReference type="AlphaFoldDB" id="A0A6N7QY55"/>
<comment type="caution">
    <text evidence="2">The sequence shown here is derived from an EMBL/GenBank/DDBJ whole genome shotgun (WGS) entry which is preliminary data.</text>
</comment>
<evidence type="ECO:0000313" key="3">
    <source>
        <dbReference type="Proteomes" id="UP000433788"/>
    </source>
</evidence>
<proteinExistence type="predicted"/>
<protein>
    <recommendedName>
        <fullName evidence="1">HNH nuclease domain-containing protein</fullName>
    </recommendedName>
</protein>
<sequence length="292" mass="32583">MAYWIFKVAEQDLYPDEPGLKYVYDNTHSVRVQKGDTFLYLDKTQGYSFTATGTVKQLSERKPTEQEALRTRKVRVVYTAHLTDVVRFTTPLSVSPTSKEGKRNRAQLGITDVNLLGWSQSMPSLGESMYQAILDLADLRHLLPSVSTEDFSVPDSWSKTKSRLAIKGFTDTVMKRSDSRCVVCGSCLPGLVEAAHLSPYATDVKNRANPANGICLCKYCHRALDLQYIAIASTGELLVDSEIDDSVATFHCSQISKDDRKALLAGVDPKFLNLTVTRHREYLSNKGMEARS</sequence>
<dbReference type="Pfam" id="PF13391">
    <property type="entry name" value="HNH_2"/>
    <property type="match status" value="1"/>
</dbReference>
<dbReference type="Proteomes" id="UP000433788">
    <property type="component" value="Unassembled WGS sequence"/>
</dbReference>
<accession>A0A6N7QY55</accession>
<dbReference type="RefSeq" id="WP_153718649.1">
    <property type="nucleotide sequence ID" value="NZ_WJPP01000001.1"/>
</dbReference>
<organism evidence="2 3">
    <name type="scientific">Spiribacter salilacus</name>
    <dbReference type="NCBI Taxonomy" id="2664894"/>
    <lineage>
        <taxon>Bacteria</taxon>
        <taxon>Pseudomonadati</taxon>
        <taxon>Pseudomonadota</taxon>
        <taxon>Gammaproteobacteria</taxon>
        <taxon>Chromatiales</taxon>
        <taxon>Ectothiorhodospiraceae</taxon>
        <taxon>Spiribacter</taxon>
    </lineage>
</organism>
<gene>
    <name evidence="2" type="ORF">GH984_02720</name>
</gene>
<feature type="domain" description="HNH nuclease" evidence="1">
    <location>
        <begin position="181"/>
        <end position="231"/>
    </location>
</feature>
<name>A0A6N7QY55_9GAMM</name>
<reference evidence="2 3" key="1">
    <citation type="submission" date="2019-11" db="EMBL/GenBank/DDBJ databases">
        <authorList>
            <person name="Zhang X.Y."/>
        </authorList>
    </citation>
    <scope>NUCLEOTIDE SEQUENCE [LARGE SCALE GENOMIC DNA]</scope>
    <source>
        <strain evidence="2 3">C176</strain>
    </source>
</reference>
<evidence type="ECO:0000313" key="2">
    <source>
        <dbReference type="EMBL" id="MRH77614.1"/>
    </source>
</evidence>
<dbReference type="EMBL" id="WJPP01000001">
    <property type="protein sequence ID" value="MRH77614.1"/>
    <property type="molecule type" value="Genomic_DNA"/>
</dbReference>
<evidence type="ECO:0000259" key="1">
    <source>
        <dbReference type="Pfam" id="PF13391"/>
    </source>
</evidence>
<dbReference type="InterPro" id="IPR003615">
    <property type="entry name" value="HNH_nuc"/>
</dbReference>
<keyword evidence="3" id="KW-1185">Reference proteome</keyword>